<evidence type="ECO:0000313" key="1">
    <source>
        <dbReference type="EMBL" id="TDK29938.1"/>
    </source>
</evidence>
<dbReference type="RefSeq" id="WP_133394143.1">
    <property type="nucleotide sequence ID" value="NZ_SMTG01000005.1"/>
</dbReference>
<dbReference type="Proteomes" id="UP000295543">
    <property type="component" value="Unassembled WGS sequence"/>
</dbReference>
<name>A0A4R5U6W6_9GAMM</name>
<organism evidence="1 2">
    <name type="scientific">Luteimonas terrae</name>
    <dbReference type="NCBI Taxonomy" id="1530191"/>
    <lineage>
        <taxon>Bacteria</taxon>
        <taxon>Pseudomonadati</taxon>
        <taxon>Pseudomonadota</taxon>
        <taxon>Gammaproteobacteria</taxon>
        <taxon>Lysobacterales</taxon>
        <taxon>Lysobacteraceae</taxon>
        <taxon>Luteimonas</taxon>
    </lineage>
</organism>
<sequence>MPARKTESAHRALATHGAALDLRQRRVLILCDGRRTASELVAMLGADTVAVLQQLQDAGYLDDVDASRVVPASPLAAVETTGATTAPSQATTARRRSLSAARIYVQGMLELQRAPAPQVLRARLVGGTDEDATVTAILEAIAGLPAFTKPGYAARVRERVAEVMPEPHLPALGGLVLDRETDAVA</sequence>
<reference evidence="1 2" key="1">
    <citation type="submission" date="2019-03" db="EMBL/GenBank/DDBJ databases">
        <title>Luteimonas zhaokaii sp.nov., isolated from the rectal contents of Plateau pika in Yushu, Qinghai Province, China.</title>
        <authorList>
            <person name="Zhang G."/>
        </authorList>
    </citation>
    <scope>NUCLEOTIDE SEQUENCE [LARGE SCALE GENOMIC DNA]</scope>
    <source>
        <strain evidence="1 2">THG-MD21</strain>
    </source>
</reference>
<comment type="caution">
    <text evidence="1">The sequence shown here is derived from an EMBL/GenBank/DDBJ whole genome shotgun (WGS) entry which is preliminary data.</text>
</comment>
<gene>
    <name evidence="1" type="ORF">E2F49_12070</name>
</gene>
<dbReference type="OrthoDB" id="8965824at2"/>
<keyword evidence="2" id="KW-1185">Reference proteome</keyword>
<proteinExistence type="predicted"/>
<evidence type="ECO:0000313" key="2">
    <source>
        <dbReference type="Proteomes" id="UP000295543"/>
    </source>
</evidence>
<accession>A0A4R5U6W6</accession>
<dbReference type="AlphaFoldDB" id="A0A4R5U6W6"/>
<dbReference type="EMBL" id="SMTG01000005">
    <property type="protein sequence ID" value="TDK29938.1"/>
    <property type="molecule type" value="Genomic_DNA"/>
</dbReference>
<protein>
    <submittedName>
        <fullName evidence="1">Uncharacterized protein</fullName>
    </submittedName>
</protein>